<keyword evidence="7" id="KW-0472">Membrane</keyword>
<keyword evidence="4" id="KW-0442">Lipid degradation</keyword>
<feature type="domain" description="Partial AB-hydrolase lipase" evidence="8">
    <location>
        <begin position="239"/>
        <end position="291"/>
    </location>
</feature>
<dbReference type="InterPro" id="IPR006693">
    <property type="entry name" value="AB_hydrolase_lipase"/>
</dbReference>
<evidence type="ECO:0000256" key="7">
    <source>
        <dbReference type="SAM" id="Phobius"/>
    </source>
</evidence>
<feature type="transmembrane region" description="Helical" evidence="7">
    <location>
        <begin position="21"/>
        <end position="37"/>
    </location>
</feature>
<organism evidence="9 10">
    <name type="scientific">Exocentrus adspersus</name>
    <dbReference type="NCBI Taxonomy" id="1586481"/>
    <lineage>
        <taxon>Eukaryota</taxon>
        <taxon>Metazoa</taxon>
        <taxon>Ecdysozoa</taxon>
        <taxon>Arthropoda</taxon>
        <taxon>Hexapoda</taxon>
        <taxon>Insecta</taxon>
        <taxon>Pterygota</taxon>
        <taxon>Neoptera</taxon>
        <taxon>Endopterygota</taxon>
        <taxon>Coleoptera</taxon>
        <taxon>Polyphaga</taxon>
        <taxon>Cucujiformia</taxon>
        <taxon>Chrysomeloidea</taxon>
        <taxon>Cerambycidae</taxon>
        <taxon>Lamiinae</taxon>
        <taxon>Acanthocinini</taxon>
        <taxon>Exocentrus</taxon>
    </lineage>
</organism>
<evidence type="ECO:0000256" key="1">
    <source>
        <dbReference type="ARBA" id="ARBA00010701"/>
    </source>
</evidence>
<proteinExistence type="inferred from homology"/>
<accession>A0AAV8VTU1</accession>
<dbReference type="FunFam" id="3.40.50.1820:FF:000057">
    <property type="entry name" value="Lipase"/>
    <property type="match status" value="1"/>
</dbReference>
<comment type="similarity">
    <text evidence="1">Belongs to the AB hydrolase superfamily. Lipase family.</text>
</comment>
<dbReference type="SUPFAM" id="SSF53474">
    <property type="entry name" value="alpha/beta-Hydrolases"/>
    <property type="match status" value="2"/>
</dbReference>
<gene>
    <name evidence="9" type="ORF">NQ315_005594</name>
</gene>
<keyword evidence="3" id="KW-0378">Hydrolase</keyword>
<reference evidence="9 10" key="1">
    <citation type="journal article" date="2023" name="Insect Mol. Biol.">
        <title>Genome sequencing provides insights into the evolution of gene families encoding plant cell wall-degrading enzymes in longhorned beetles.</title>
        <authorList>
            <person name="Shin N.R."/>
            <person name="Okamura Y."/>
            <person name="Kirsch R."/>
            <person name="Pauchet Y."/>
        </authorList>
    </citation>
    <scope>NUCLEOTIDE SEQUENCE [LARGE SCALE GENOMIC DNA]</scope>
    <source>
        <strain evidence="9">EAD_L_NR</strain>
    </source>
</reference>
<dbReference type="Gene3D" id="3.40.50.1820">
    <property type="entry name" value="alpha/beta hydrolase"/>
    <property type="match status" value="2"/>
</dbReference>
<dbReference type="GO" id="GO:0016787">
    <property type="term" value="F:hydrolase activity"/>
    <property type="evidence" value="ECO:0007669"/>
    <property type="project" value="UniProtKB-KW"/>
</dbReference>
<evidence type="ECO:0000256" key="6">
    <source>
        <dbReference type="ARBA" id="ARBA00023180"/>
    </source>
</evidence>
<keyword evidence="7" id="KW-0812">Transmembrane</keyword>
<comment type="caution">
    <text evidence="9">The sequence shown here is derived from an EMBL/GenBank/DDBJ whole genome shotgun (WGS) entry which is preliminary data.</text>
</comment>
<evidence type="ECO:0000259" key="8">
    <source>
        <dbReference type="Pfam" id="PF04083"/>
    </source>
</evidence>
<keyword evidence="10" id="KW-1185">Reference proteome</keyword>
<keyword evidence="6" id="KW-0325">Glycoprotein</keyword>
<keyword evidence="2" id="KW-0732">Signal</keyword>
<dbReference type="EMBL" id="JANEYG010000033">
    <property type="protein sequence ID" value="KAJ8917545.1"/>
    <property type="molecule type" value="Genomic_DNA"/>
</dbReference>
<dbReference type="AlphaFoldDB" id="A0AAV8VTU1"/>
<protein>
    <recommendedName>
        <fullName evidence="8">Partial AB-hydrolase lipase domain-containing protein</fullName>
    </recommendedName>
</protein>
<dbReference type="Proteomes" id="UP001159042">
    <property type="component" value="Unassembled WGS sequence"/>
</dbReference>
<keyword evidence="7" id="KW-1133">Transmembrane helix</keyword>
<dbReference type="GO" id="GO:0016042">
    <property type="term" value="P:lipid catabolic process"/>
    <property type="evidence" value="ECO:0007669"/>
    <property type="project" value="UniProtKB-KW"/>
</dbReference>
<sequence>MGIHDIRSTLKHVNEKTKKRPIYIGFSMGTTGFYIYSSTFPDEAKAHVKGMIALAPVINYKGIKSLIRITAMPPIWPILRYLTYLLWNGELLPNPSNYMWPFIKSSLGMYAFQTALNLFFGFDYKQMDALTYPVFPTHSLDSVGVEAYGHYVQIYQSGVFRNYDHGEGKNFEIYGQKHPPAYNLSKVSVPVALYVGKNDILATTASAEQLYSELPDGSRCGYRLVEFRKWNHVDFLIAKDVNRWGFFAEEHYLTTEDGYKILVERAYYKNNTGTPVVIVHGIAMNSLGFVNRGNISLAYLLGRLGYDVWLVNYRGTWYSKDHVNLSPKDPNYWSFRSITRIGKQTFSINEMGIHDIRSTLKHVNGKTKRKAIYIGYSMGTTGFYIYSTTFPDEAKAYVKGMIGLAPVINFKGTRSLFKVTTAPKIWQTLRSLIYSLWKGEILPGLSRYLKPLITTSTGMYGIQTIANLIFGDDYHQMDPLRYPVFATQLIDSMAVEVYGHYVQIGKSGVFRNYDHGWRKNMDIYGQMDPPAYNLSKVPVPVALYVGKNDILATPTNAKQLYSELPESSRCGYHSIEFPKWNHIDFLIAKDIMTYLYKHVFDKINQMDKENC</sequence>
<evidence type="ECO:0000256" key="5">
    <source>
        <dbReference type="ARBA" id="ARBA00023098"/>
    </source>
</evidence>
<dbReference type="Pfam" id="PF04083">
    <property type="entry name" value="Abhydro_lipase"/>
    <property type="match status" value="1"/>
</dbReference>
<evidence type="ECO:0000256" key="3">
    <source>
        <dbReference type="ARBA" id="ARBA00022801"/>
    </source>
</evidence>
<dbReference type="PANTHER" id="PTHR11005">
    <property type="entry name" value="LYSOSOMAL ACID LIPASE-RELATED"/>
    <property type="match status" value="1"/>
</dbReference>
<dbReference type="InterPro" id="IPR029058">
    <property type="entry name" value="AB_hydrolase_fold"/>
</dbReference>
<evidence type="ECO:0000313" key="9">
    <source>
        <dbReference type="EMBL" id="KAJ8917545.1"/>
    </source>
</evidence>
<evidence type="ECO:0000256" key="2">
    <source>
        <dbReference type="ARBA" id="ARBA00022729"/>
    </source>
</evidence>
<evidence type="ECO:0000256" key="4">
    <source>
        <dbReference type="ARBA" id="ARBA00022963"/>
    </source>
</evidence>
<keyword evidence="5" id="KW-0443">Lipid metabolism</keyword>
<name>A0AAV8VTU1_9CUCU</name>
<evidence type="ECO:0000313" key="10">
    <source>
        <dbReference type="Proteomes" id="UP001159042"/>
    </source>
</evidence>